<gene>
    <name evidence="1" type="ORF">ACCO45_007164</name>
</gene>
<keyword evidence="2" id="KW-1185">Reference proteome</keyword>
<dbReference type="Proteomes" id="UP001638806">
    <property type="component" value="Unassembled WGS sequence"/>
</dbReference>
<dbReference type="EMBL" id="JBGNUJ010000006">
    <property type="protein sequence ID" value="KAL3959002.1"/>
    <property type="molecule type" value="Genomic_DNA"/>
</dbReference>
<evidence type="ECO:0000313" key="1">
    <source>
        <dbReference type="EMBL" id="KAL3959002.1"/>
    </source>
</evidence>
<sequence length="158" mass="16813">MEDSPSAATNARSAVFTTAFARLGAELALTRSPHSAPRSPSPSSSSILFGVGPAARAVPSPTAEPQTLTQSWAMPNISHTSPTPCLVPPALFFPPSALLPHRPSRPGCARTKVPARRDSIPSLPLHSLVRLPKVPVRLRERAWPTEQASGTTLRCSRQ</sequence>
<accession>A0ACC4DRM0</accession>
<organism evidence="1 2">
    <name type="scientific">Purpureocillium lilacinum</name>
    <name type="common">Paecilomyces lilacinus</name>
    <dbReference type="NCBI Taxonomy" id="33203"/>
    <lineage>
        <taxon>Eukaryota</taxon>
        <taxon>Fungi</taxon>
        <taxon>Dikarya</taxon>
        <taxon>Ascomycota</taxon>
        <taxon>Pezizomycotina</taxon>
        <taxon>Sordariomycetes</taxon>
        <taxon>Hypocreomycetidae</taxon>
        <taxon>Hypocreales</taxon>
        <taxon>Ophiocordycipitaceae</taxon>
        <taxon>Purpureocillium</taxon>
    </lineage>
</organism>
<proteinExistence type="predicted"/>
<protein>
    <submittedName>
        <fullName evidence="1">Uncharacterized protein</fullName>
    </submittedName>
</protein>
<evidence type="ECO:0000313" key="2">
    <source>
        <dbReference type="Proteomes" id="UP001638806"/>
    </source>
</evidence>
<name>A0ACC4DRM0_PURLI</name>
<reference evidence="1" key="1">
    <citation type="submission" date="2024-12" db="EMBL/GenBank/DDBJ databases">
        <title>Comparative genomics and development of molecular markers within Purpureocillium lilacinum and among Purpureocillium species.</title>
        <authorList>
            <person name="Yeh Z.-Y."/>
            <person name="Ni N.-T."/>
            <person name="Lo P.-H."/>
            <person name="Mushyakhwo K."/>
            <person name="Lin C.-F."/>
            <person name="Nai Y.-S."/>
        </authorList>
    </citation>
    <scope>NUCLEOTIDE SEQUENCE</scope>
    <source>
        <strain evidence="1">NCHU-NPUST-175</strain>
    </source>
</reference>
<comment type="caution">
    <text evidence="1">The sequence shown here is derived from an EMBL/GenBank/DDBJ whole genome shotgun (WGS) entry which is preliminary data.</text>
</comment>